<keyword evidence="3" id="KW-0815">Transposition</keyword>
<evidence type="ECO:0000256" key="2">
    <source>
        <dbReference type="ARBA" id="ARBA00011044"/>
    </source>
</evidence>
<evidence type="ECO:0000256" key="4">
    <source>
        <dbReference type="ARBA" id="ARBA00023125"/>
    </source>
</evidence>
<evidence type="ECO:0000313" key="8">
    <source>
        <dbReference type="EMBL" id="PSN88961.1"/>
    </source>
</evidence>
<evidence type="ECO:0000256" key="3">
    <source>
        <dbReference type="ARBA" id="ARBA00022578"/>
    </source>
</evidence>
<evidence type="ECO:0000259" key="6">
    <source>
        <dbReference type="Pfam" id="PF01385"/>
    </source>
</evidence>
<feature type="domain" description="Probable transposase IS891/IS1136/IS1341" evidence="6">
    <location>
        <begin position="176"/>
        <end position="290"/>
    </location>
</feature>
<feature type="domain" description="Cas12f1-like TNB" evidence="7">
    <location>
        <begin position="305"/>
        <end position="370"/>
    </location>
</feature>
<dbReference type="Pfam" id="PF07282">
    <property type="entry name" value="Cas12f1-like_TNB"/>
    <property type="match status" value="1"/>
</dbReference>
<evidence type="ECO:0000259" key="7">
    <source>
        <dbReference type="Pfam" id="PF07282"/>
    </source>
</evidence>
<evidence type="ECO:0000256" key="5">
    <source>
        <dbReference type="ARBA" id="ARBA00023172"/>
    </source>
</evidence>
<comment type="caution">
    <text evidence="8">The sequence shown here is derived from an EMBL/GenBank/DDBJ whole genome shotgun (WGS) entry which is preliminary data.</text>
</comment>
<dbReference type="InterPro" id="IPR001959">
    <property type="entry name" value="Transposase"/>
</dbReference>
<dbReference type="InterPro" id="IPR051399">
    <property type="entry name" value="RNA-guided_DNA_endo/Transpos"/>
</dbReference>
<dbReference type="GO" id="GO:0032196">
    <property type="term" value="P:transposition"/>
    <property type="evidence" value="ECO:0007669"/>
    <property type="project" value="UniProtKB-KW"/>
</dbReference>
<protein>
    <recommendedName>
        <fullName evidence="10">Transposase</fullName>
    </recommendedName>
</protein>
<keyword evidence="4" id="KW-0238">DNA-binding</keyword>
<evidence type="ECO:0008006" key="10">
    <source>
        <dbReference type="Google" id="ProtNLM"/>
    </source>
</evidence>
<dbReference type="Pfam" id="PF01385">
    <property type="entry name" value="OrfB_IS605"/>
    <property type="match status" value="1"/>
</dbReference>
<evidence type="ECO:0000256" key="1">
    <source>
        <dbReference type="ARBA" id="ARBA00008761"/>
    </source>
</evidence>
<sequence>MRVRAYRFRAYCSNTTAMVLKTQLEKACKLYNTLLHAEQEEYEKNKRTMNKTELRQLALDLRKRNTEFQALHSQVAQQVAERFYQARQRFLEGLANKPKKKKPHRYLSLVYPQSGWKLSDVREVGLGKNKKKRRARLYLSKIGFFTLILHRELPLERVSQVCVKLDPSGRIHVIFLVEEAETLGQSSKEPKKAVGVDLGITRLATLSDGRYLENPRPLERSLERIRMLQRTLSRKRFLSNNWLKTKTKLAKEHEHLKDFRRDLFFKLGALLAQEYDLLVLEDLDVQGLIQSGTKKRRLRLHDSSFSELRRILEWEFRKRGKLVLPVPAYNTSRECFLCGGINQNLTLEDRVFLCPHCGFTLDRDLNASLVLLKRSGWVPPAVPVELHPIPPLPALGLVGRQGGAMRQEAPPFMAG</sequence>
<evidence type="ECO:0000313" key="9">
    <source>
        <dbReference type="Proteomes" id="UP000240322"/>
    </source>
</evidence>
<dbReference type="EMBL" id="NEXE01000108">
    <property type="protein sequence ID" value="PSN88961.1"/>
    <property type="molecule type" value="Genomic_DNA"/>
</dbReference>
<dbReference type="PANTHER" id="PTHR30405:SF11">
    <property type="entry name" value="RNA-GUIDED DNA ENDONUCLEASE RV2885C-RELATED"/>
    <property type="match status" value="1"/>
</dbReference>
<dbReference type="GO" id="GO:0003677">
    <property type="term" value="F:DNA binding"/>
    <property type="evidence" value="ECO:0007669"/>
    <property type="project" value="UniProtKB-KW"/>
</dbReference>
<keyword evidence="5" id="KW-0233">DNA recombination</keyword>
<proteinExistence type="inferred from homology"/>
<name>A0A2R6ARD8_9ARCH</name>
<dbReference type="PANTHER" id="PTHR30405">
    <property type="entry name" value="TRANSPOSASE"/>
    <property type="match status" value="1"/>
</dbReference>
<dbReference type="Proteomes" id="UP000240322">
    <property type="component" value="Unassembled WGS sequence"/>
</dbReference>
<comment type="similarity">
    <text evidence="1">In the C-terminal section; belongs to the transposase 35 family.</text>
</comment>
<dbReference type="NCBIfam" id="NF040570">
    <property type="entry name" value="guided_TnpB"/>
    <property type="match status" value="1"/>
</dbReference>
<reference evidence="8 9" key="1">
    <citation type="submission" date="2017-04" db="EMBL/GenBank/DDBJ databases">
        <title>Novel microbial lineages endemic to geothermal iron-oxide mats fill important gaps in the evolutionary history of Archaea.</title>
        <authorList>
            <person name="Jay Z.J."/>
            <person name="Beam J.P."/>
            <person name="Dlakic M."/>
            <person name="Rusch D.B."/>
            <person name="Kozubal M.A."/>
            <person name="Inskeep W.P."/>
        </authorList>
    </citation>
    <scope>NUCLEOTIDE SEQUENCE [LARGE SCALE GENOMIC DNA]</scope>
    <source>
        <strain evidence="8">OSP_D</strain>
    </source>
</reference>
<dbReference type="AlphaFoldDB" id="A0A2R6ARD8"/>
<accession>A0A2R6ARD8</accession>
<dbReference type="InterPro" id="IPR010095">
    <property type="entry name" value="Cas12f1-like_TNB"/>
</dbReference>
<comment type="similarity">
    <text evidence="2">In the N-terminal section; belongs to the transposase 2 family.</text>
</comment>
<gene>
    <name evidence="8" type="ORF">B9Q03_08920</name>
</gene>
<organism evidence="8 9">
    <name type="scientific">Candidatus Marsarchaeota G2 archaeon OSP_D</name>
    <dbReference type="NCBI Taxonomy" id="1978157"/>
    <lineage>
        <taxon>Archaea</taxon>
        <taxon>Candidatus Marsarchaeota</taxon>
        <taxon>Candidatus Marsarchaeota group 2</taxon>
    </lineage>
</organism>
<dbReference type="GO" id="GO:0006310">
    <property type="term" value="P:DNA recombination"/>
    <property type="evidence" value="ECO:0007669"/>
    <property type="project" value="UniProtKB-KW"/>
</dbReference>